<comment type="function">
    <text evidence="11">DNA polymerase III is a complex, multichain enzyme responsible for most of the replicative synthesis in bacteria. This DNA polymerase also exhibits 3' to 5' exonuclease activity.</text>
</comment>
<evidence type="ECO:0000256" key="11">
    <source>
        <dbReference type="RuleBase" id="RU364063"/>
    </source>
</evidence>
<evidence type="ECO:0000313" key="13">
    <source>
        <dbReference type="EMBL" id="MEN2785106.1"/>
    </source>
</evidence>
<sequence length="567" mass="59773">MSDSHDLPSLDLPSLDLPSFDLGEPAQPARPEAYRVLARKYRPQTFAELIGQDAMVTTLGNAIKRGRLAHAFLLTGVRGVGKTSTARLIAKALNCIGPDGKGGPTIDPCGVCEPCRAIAEGRHIDVIEMDAASHTGVDDVREIIDASRYAAVSARFKIYIIDEVHMLSKNAFNALLKTLEEPPAHVKFLFATTEVNKVPVTVLSRCQRFDLRRISAEMLAAHFARVSEAEGVEAEPEALGLIARAAEGSARDGLSILDQAIAHAGIEGGGVKAGAVRDMLGLSDRGAVRDLLGLLLAGDGLGALGALRRQYDLGVDPQAVLRALLETVHGVTLVKLGTPPEAGQANEEREAQQGWASALSFAALHRLWQLLLKGHDEVARAALPIEACEMALLRVVHASQLPDPGELARQLAAGGPVPVAAPAAGPAAPASAPAASAEPALPGTIEEIIAAIERSGEFGLAVKLERSASVIRLAPPELVLSAARPLPADLVRDLTVELKNCTGRAWKVTTEDAPGAPTIKERRGEARAGLRADILASPVVKAAFEAFPEAVLPEEELDRLIAAQSKM</sequence>
<dbReference type="Gene3D" id="3.40.50.300">
    <property type="entry name" value="P-loop containing nucleotide triphosphate hydrolases"/>
    <property type="match status" value="1"/>
</dbReference>
<protein>
    <recommendedName>
        <fullName evidence="11">DNA polymerase III subunit gamma/tau</fullName>
        <ecNumber evidence="11">2.7.7.7</ecNumber>
    </recommendedName>
</protein>
<keyword evidence="14" id="KW-1185">Reference proteome</keyword>
<dbReference type="InterPro" id="IPR008921">
    <property type="entry name" value="DNA_pol3_clamp-load_cplx_C"/>
</dbReference>
<dbReference type="SUPFAM" id="SSF52540">
    <property type="entry name" value="P-loop containing nucleoside triphosphate hydrolases"/>
    <property type="match status" value="1"/>
</dbReference>
<evidence type="ECO:0000313" key="14">
    <source>
        <dbReference type="Proteomes" id="UP001404104"/>
    </source>
</evidence>
<gene>
    <name evidence="11" type="primary">dnaX</name>
    <name evidence="13" type="ORF">ABC969_01560</name>
</gene>
<dbReference type="GO" id="GO:0003887">
    <property type="term" value="F:DNA-directed DNA polymerase activity"/>
    <property type="evidence" value="ECO:0007669"/>
    <property type="project" value="UniProtKB-EC"/>
</dbReference>
<evidence type="ECO:0000256" key="1">
    <source>
        <dbReference type="ARBA" id="ARBA00006360"/>
    </source>
</evidence>
<keyword evidence="2 11" id="KW-0808">Transferase</keyword>
<keyword evidence="6 11" id="KW-0547">Nucleotide-binding</keyword>
<name>A0ABU9XMS1_9SPHN</name>
<evidence type="ECO:0000256" key="10">
    <source>
        <dbReference type="ARBA" id="ARBA00049244"/>
    </source>
</evidence>
<dbReference type="Pfam" id="PF12169">
    <property type="entry name" value="DNA_pol3_gamma3"/>
    <property type="match status" value="1"/>
</dbReference>
<dbReference type="InterPro" id="IPR022107">
    <property type="entry name" value="DNA_pol_III_gamma/tau_C"/>
</dbReference>
<dbReference type="Pfam" id="PF22608">
    <property type="entry name" value="DNAX_ATPase_lid"/>
    <property type="match status" value="1"/>
</dbReference>
<evidence type="ECO:0000256" key="7">
    <source>
        <dbReference type="ARBA" id="ARBA00022833"/>
    </source>
</evidence>
<comment type="caution">
    <text evidence="13">The sequence shown here is derived from an EMBL/GenBank/DDBJ whole genome shotgun (WGS) entry which is preliminary data.</text>
</comment>
<dbReference type="PANTHER" id="PTHR11669:SF0">
    <property type="entry name" value="PROTEIN STICHEL-LIKE 2"/>
    <property type="match status" value="1"/>
</dbReference>
<evidence type="ECO:0000256" key="3">
    <source>
        <dbReference type="ARBA" id="ARBA00022695"/>
    </source>
</evidence>
<evidence type="ECO:0000256" key="4">
    <source>
        <dbReference type="ARBA" id="ARBA00022705"/>
    </source>
</evidence>
<evidence type="ECO:0000256" key="5">
    <source>
        <dbReference type="ARBA" id="ARBA00022723"/>
    </source>
</evidence>
<proteinExistence type="inferred from homology"/>
<feature type="domain" description="AAA+ ATPase" evidence="12">
    <location>
        <begin position="68"/>
        <end position="215"/>
    </location>
</feature>
<evidence type="ECO:0000256" key="9">
    <source>
        <dbReference type="ARBA" id="ARBA00022932"/>
    </source>
</evidence>
<organism evidence="13 14">
    <name type="scientific">Sphingomonas qilianensis</name>
    <dbReference type="NCBI Taxonomy" id="1736690"/>
    <lineage>
        <taxon>Bacteria</taxon>
        <taxon>Pseudomonadati</taxon>
        <taxon>Pseudomonadota</taxon>
        <taxon>Alphaproteobacteria</taxon>
        <taxon>Sphingomonadales</taxon>
        <taxon>Sphingomonadaceae</taxon>
        <taxon>Sphingomonas</taxon>
    </lineage>
</organism>
<dbReference type="InterPro" id="IPR012763">
    <property type="entry name" value="DNA_pol_III_sug/sutau_N"/>
</dbReference>
<dbReference type="Pfam" id="PF12362">
    <property type="entry name" value="DUF3646"/>
    <property type="match status" value="1"/>
</dbReference>
<dbReference type="Pfam" id="PF13177">
    <property type="entry name" value="DNA_pol3_delta2"/>
    <property type="match status" value="1"/>
</dbReference>
<dbReference type="EMBL" id="JBDIMF010000001">
    <property type="protein sequence ID" value="MEN2785106.1"/>
    <property type="molecule type" value="Genomic_DNA"/>
</dbReference>
<dbReference type="CDD" id="cd18137">
    <property type="entry name" value="HLD_clamp_pol_III_gamma_tau"/>
    <property type="match status" value="1"/>
</dbReference>
<dbReference type="Gene3D" id="1.20.272.10">
    <property type="match status" value="1"/>
</dbReference>
<dbReference type="NCBIfam" id="NF006585">
    <property type="entry name" value="PRK09111.1"/>
    <property type="match status" value="1"/>
</dbReference>
<keyword evidence="8 11" id="KW-0067">ATP-binding</keyword>
<keyword evidence="5" id="KW-0479">Metal-binding</keyword>
<comment type="catalytic activity">
    <reaction evidence="10 11">
        <text>DNA(n) + a 2'-deoxyribonucleoside 5'-triphosphate = DNA(n+1) + diphosphate</text>
        <dbReference type="Rhea" id="RHEA:22508"/>
        <dbReference type="Rhea" id="RHEA-COMP:17339"/>
        <dbReference type="Rhea" id="RHEA-COMP:17340"/>
        <dbReference type="ChEBI" id="CHEBI:33019"/>
        <dbReference type="ChEBI" id="CHEBI:61560"/>
        <dbReference type="ChEBI" id="CHEBI:173112"/>
        <dbReference type="EC" id="2.7.7.7"/>
    </reaction>
</comment>
<dbReference type="RefSeq" id="WP_345862495.1">
    <property type="nucleotide sequence ID" value="NZ_JBDIMF010000001.1"/>
</dbReference>
<evidence type="ECO:0000256" key="2">
    <source>
        <dbReference type="ARBA" id="ARBA00022679"/>
    </source>
</evidence>
<keyword evidence="7" id="KW-0862">Zinc</keyword>
<dbReference type="Proteomes" id="UP001404104">
    <property type="component" value="Unassembled WGS sequence"/>
</dbReference>
<dbReference type="Gene3D" id="1.10.8.60">
    <property type="match status" value="1"/>
</dbReference>
<reference evidence="13 14" key="1">
    <citation type="submission" date="2024-05" db="EMBL/GenBank/DDBJ databases">
        <authorList>
            <person name="Liu Q."/>
            <person name="Xin Y.-H."/>
        </authorList>
    </citation>
    <scope>NUCLEOTIDE SEQUENCE [LARGE SCALE GENOMIC DNA]</scope>
    <source>
        <strain evidence="13 14">CGMCC 1.15349</strain>
    </source>
</reference>
<dbReference type="SMART" id="SM00382">
    <property type="entry name" value="AAA"/>
    <property type="match status" value="1"/>
</dbReference>
<keyword evidence="9 11" id="KW-0239">DNA-directed DNA polymerase</keyword>
<dbReference type="InterPro" id="IPR003593">
    <property type="entry name" value="AAA+_ATPase"/>
</dbReference>
<evidence type="ECO:0000259" key="12">
    <source>
        <dbReference type="SMART" id="SM00382"/>
    </source>
</evidence>
<comment type="similarity">
    <text evidence="1 11">Belongs to the DnaX/STICHEL family.</text>
</comment>
<evidence type="ECO:0000256" key="6">
    <source>
        <dbReference type="ARBA" id="ARBA00022741"/>
    </source>
</evidence>
<dbReference type="CDD" id="cd00009">
    <property type="entry name" value="AAA"/>
    <property type="match status" value="1"/>
</dbReference>
<accession>A0ABU9XMS1</accession>
<evidence type="ECO:0000256" key="8">
    <source>
        <dbReference type="ARBA" id="ARBA00022840"/>
    </source>
</evidence>
<dbReference type="EC" id="2.7.7.7" evidence="11"/>
<keyword evidence="4 11" id="KW-0235">DNA replication</keyword>
<comment type="subunit">
    <text evidence="11">DNA polymerase III contains a core (composed of alpha, epsilon and theta chains) that associates with a tau subunit. This core dimerizes to form the POLIII' complex. PolIII' associates with the gamma complex (composed of gamma, delta, delta', psi and chi chains) and with the beta chain to form the complete DNA polymerase III complex.</text>
</comment>
<dbReference type="PANTHER" id="PTHR11669">
    <property type="entry name" value="REPLICATION FACTOR C / DNA POLYMERASE III GAMMA-TAU SUBUNIT"/>
    <property type="match status" value="1"/>
</dbReference>
<dbReference type="InterPro" id="IPR050238">
    <property type="entry name" value="DNA_Rep/Repair_Clamp_Loader"/>
</dbReference>
<dbReference type="InterPro" id="IPR045085">
    <property type="entry name" value="HLD_clamp_pol_III_gamma_tau"/>
</dbReference>
<dbReference type="InterPro" id="IPR027417">
    <property type="entry name" value="P-loop_NTPase"/>
</dbReference>
<keyword evidence="3 11" id="KW-0548">Nucleotidyltransferase</keyword>
<dbReference type="NCBIfam" id="TIGR02397">
    <property type="entry name" value="dnaX_nterm"/>
    <property type="match status" value="1"/>
</dbReference>
<dbReference type="SUPFAM" id="SSF48019">
    <property type="entry name" value="post-AAA+ oligomerization domain-like"/>
    <property type="match status" value="1"/>
</dbReference>
<dbReference type="InterPro" id="IPR022754">
    <property type="entry name" value="DNA_pol_III_gamma-3"/>
</dbReference>